<reference evidence="2" key="1">
    <citation type="submission" date="2022-07" db="EMBL/GenBank/DDBJ databases">
        <title>Gramela sediminis sp. nov., isolated from deep-sea sediment of the Indian Ocean.</title>
        <authorList>
            <person name="Shi H."/>
        </authorList>
    </citation>
    <scope>NUCLEOTIDE SEQUENCE</scope>
    <source>
        <strain evidence="2">GC03-9</strain>
    </source>
</reference>
<dbReference type="Gene3D" id="3.20.20.80">
    <property type="entry name" value="Glycosidases"/>
    <property type="match status" value="1"/>
</dbReference>
<sequence length="341" mass="40387">MTLIRIFRTFLLMFSFLLLNSCTTRSVNAKYNGISLVASRDSLHSQHVEPIIQVNANAVALMPYAFMGDKDNPELIFNNNRQWFGEREEGIEHAIAILKKKKLKLMMKPHIWLRNGEFTGDLSFNSEKEWKKFEDSYRNYILFYTEIAEKHHFELVCIGTELFNFVDQRPEFWKNLIKEIRKKYHGKLVYAENWDKADQTEIWQHLDYIGVDAYFPLSEEEAPSEAEIIDGWEKHRLMLEKLSSENDLPVLFTEYGYRSVDHALKEPWNSSRDSIKLNHTVQAKALKVIYEEIWPEDWFAGGFLWKWHQDPDSGGLDNNRFTPQNKPAQKVVQEYYRKFTN</sequence>
<evidence type="ECO:0000256" key="1">
    <source>
        <dbReference type="SAM" id="SignalP"/>
    </source>
</evidence>
<comment type="caution">
    <text evidence="2">The sequence shown here is derived from an EMBL/GenBank/DDBJ whole genome shotgun (WGS) entry which is preliminary data.</text>
</comment>
<evidence type="ECO:0000313" key="3">
    <source>
        <dbReference type="Proteomes" id="UP001155280"/>
    </source>
</evidence>
<dbReference type="SUPFAM" id="SSF51445">
    <property type="entry name" value="(Trans)glycosidases"/>
    <property type="match status" value="1"/>
</dbReference>
<dbReference type="InterPro" id="IPR055151">
    <property type="entry name" value="GH113"/>
</dbReference>
<organism evidence="2 3">
    <name type="scientific">Christiangramia oceanisediminis</name>
    <dbReference type="NCBI Taxonomy" id="2920386"/>
    <lineage>
        <taxon>Bacteria</taxon>
        <taxon>Pseudomonadati</taxon>
        <taxon>Bacteroidota</taxon>
        <taxon>Flavobacteriia</taxon>
        <taxon>Flavobacteriales</taxon>
        <taxon>Flavobacteriaceae</taxon>
        <taxon>Christiangramia</taxon>
    </lineage>
</organism>
<dbReference type="RefSeq" id="WP_241550892.1">
    <property type="nucleotide sequence ID" value="NZ_JANCNS010000001.1"/>
</dbReference>
<dbReference type="CDD" id="cd19608">
    <property type="entry name" value="GH113_mannanase-like"/>
    <property type="match status" value="1"/>
</dbReference>
<evidence type="ECO:0000313" key="2">
    <source>
        <dbReference type="EMBL" id="MCP9198891.1"/>
    </source>
</evidence>
<proteinExistence type="predicted"/>
<dbReference type="Pfam" id="PF22612">
    <property type="entry name" value="GH113"/>
    <property type="match status" value="1"/>
</dbReference>
<keyword evidence="2" id="KW-0378">Hydrolase</keyword>
<dbReference type="InterPro" id="IPR017853">
    <property type="entry name" value="GH"/>
</dbReference>
<keyword evidence="1" id="KW-0732">Signal</keyword>
<dbReference type="AlphaFoldDB" id="A0A9X2I7F3"/>
<feature type="signal peptide" evidence="1">
    <location>
        <begin position="1"/>
        <end position="29"/>
    </location>
</feature>
<accession>A0A9X2I7F3</accession>
<gene>
    <name evidence="2" type="ORF">MKO06_03165</name>
</gene>
<protein>
    <submittedName>
        <fullName evidence="2">Glycoside hydrolase</fullName>
    </submittedName>
</protein>
<feature type="chain" id="PRO_5040980574" evidence="1">
    <location>
        <begin position="30"/>
        <end position="341"/>
    </location>
</feature>
<dbReference type="GO" id="GO:0016787">
    <property type="term" value="F:hydrolase activity"/>
    <property type="evidence" value="ECO:0007669"/>
    <property type="project" value="UniProtKB-KW"/>
</dbReference>
<dbReference type="Proteomes" id="UP001155280">
    <property type="component" value="Unassembled WGS sequence"/>
</dbReference>
<keyword evidence="3" id="KW-1185">Reference proteome</keyword>
<name>A0A9X2I7F3_9FLAO</name>
<dbReference type="EMBL" id="JANCNS010000001">
    <property type="protein sequence ID" value="MCP9198891.1"/>
    <property type="molecule type" value="Genomic_DNA"/>
</dbReference>